<dbReference type="Proteomes" id="UP001239445">
    <property type="component" value="Unassembled WGS sequence"/>
</dbReference>
<dbReference type="PANTHER" id="PTHR38015">
    <property type="entry name" value="BLR6086 PROTEIN"/>
    <property type="match status" value="1"/>
</dbReference>
<evidence type="ECO:0000256" key="1">
    <source>
        <dbReference type="ARBA" id="ARBA00023002"/>
    </source>
</evidence>
<sequence length="373" mass="40346">MDLQKPAVSIIGAGPAGFALAADLQSRGTPVLMYTHPSHPGHAAAVAQHNNTLVTTGLFQSTTRIRITTSISEALAFSPLLVLTVPSTGQETILSALGPFYLGDHIIIAIPGNLFSLISQHLNAAYILETNLSPYSCRMTANRVTIMGKKQTLTIAPLSRLSPPSRISSDPSIHQTIQTTIFPGTSLKWCASVLQVSLDNINGIFHPAMMLLNAGRVESPASDFLLYREGLTRSVANTMEALDRVRVRIGDALGFDLQRAIDVSNECYGQAFTDYVRLARESPPHRDLRAPDSMANRNISEDVPDLLVCWFGLAEKLGVDAAPIGAIITLAGMATGVDYFEGGRNLRKLNLDKMSRAELIARFGKGSIRSFYL</sequence>
<dbReference type="InterPro" id="IPR003421">
    <property type="entry name" value="Opine_DH"/>
</dbReference>
<dbReference type="GO" id="GO:0046168">
    <property type="term" value="P:glycerol-3-phosphate catabolic process"/>
    <property type="evidence" value="ECO:0007669"/>
    <property type="project" value="InterPro"/>
</dbReference>
<dbReference type="SUPFAM" id="SSF51735">
    <property type="entry name" value="NAD(P)-binding Rossmann-fold domains"/>
    <property type="match status" value="1"/>
</dbReference>
<dbReference type="InterPro" id="IPR036291">
    <property type="entry name" value="NAD(P)-bd_dom_sf"/>
</dbReference>
<keyword evidence="1" id="KW-0560">Oxidoreductase</keyword>
<dbReference type="AlphaFoldDB" id="A0AAJ0BDQ2"/>
<dbReference type="InterPro" id="IPR013328">
    <property type="entry name" value="6PGD_dom2"/>
</dbReference>
<reference evidence="5" key="1">
    <citation type="submission" date="2023-06" db="EMBL/GenBank/DDBJ databases">
        <title>Genome-scale phylogeny and comparative genomics of the fungal order Sordariales.</title>
        <authorList>
            <consortium name="Lawrence Berkeley National Laboratory"/>
            <person name="Hensen N."/>
            <person name="Bonometti L."/>
            <person name="Westerberg I."/>
            <person name="Brannstrom I.O."/>
            <person name="Guillou S."/>
            <person name="Cros-Aarteil S."/>
            <person name="Calhoun S."/>
            <person name="Haridas S."/>
            <person name="Kuo A."/>
            <person name="Mondo S."/>
            <person name="Pangilinan J."/>
            <person name="Riley R."/>
            <person name="Labutti K."/>
            <person name="Andreopoulos B."/>
            <person name="Lipzen A."/>
            <person name="Chen C."/>
            <person name="Yanf M."/>
            <person name="Daum C."/>
            <person name="Ng V."/>
            <person name="Clum A."/>
            <person name="Steindorff A."/>
            <person name="Ohm R."/>
            <person name="Martin F."/>
            <person name="Silar P."/>
            <person name="Natvig D."/>
            <person name="Lalanne C."/>
            <person name="Gautier V."/>
            <person name="Ament-Velasquez S.L."/>
            <person name="Kruys A."/>
            <person name="Hutchinson M.I."/>
            <person name="Powell A.J."/>
            <person name="Barry K."/>
            <person name="Miller A.N."/>
            <person name="Grigoriev I.V."/>
            <person name="Debuchy R."/>
            <person name="Gladieux P."/>
            <person name="Thoren M.H."/>
            <person name="Johannesson H."/>
        </authorList>
    </citation>
    <scope>NUCLEOTIDE SEQUENCE</scope>
    <source>
        <strain evidence="5">PSN4</strain>
    </source>
</reference>
<organism evidence="5 6">
    <name type="scientific">Echria macrotheca</name>
    <dbReference type="NCBI Taxonomy" id="438768"/>
    <lineage>
        <taxon>Eukaryota</taxon>
        <taxon>Fungi</taxon>
        <taxon>Dikarya</taxon>
        <taxon>Ascomycota</taxon>
        <taxon>Pezizomycotina</taxon>
        <taxon>Sordariomycetes</taxon>
        <taxon>Sordariomycetidae</taxon>
        <taxon>Sordariales</taxon>
        <taxon>Schizotheciaceae</taxon>
        <taxon>Echria</taxon>
    </lineage>
</organism>
<comment type="caution">
    <text evidence="5">The sequence shown here is derived from an EMBL/GenBank/DDBJ whole genome shotgun (WGS) entry which is preliminary data.</text>
</comment>
<accession>A0AAJ0BDQ2</accession>
<dbReference type="InterPro" id="IPR008927">
    <property type="entry name" value="6-PGluconate_DH-like_C_sf"/>
</dbReference>
<gene>
    <name evidence="5" type="ORF">QBC47DRAFT_451880</name>
</gene>
<name>A0AAJ0BDQ2_9PEZI</name>
<evidence type="ECO:0000259" key="4">
    <source>
        <dbReference type="Pfam" id="PF02317"/>
    </source>
</evidence>
<dbReference type="EMBL" id="MU839832">
    <property type="protein sequence ID" value="KAK1756339.1"/>
    <property type="molecule type" value="Genomic_DNA"/>
</dbReference>
<feature type="domain" description="Glycerol-3-phosphate dehydrogenase NAD-dependent N-terminal" evidence="3">
    <location>
        <begin position="8"/>
        <end position="109"/>
    </location>
</feature>
<evidence type="ECO:0000259" key="3">
    <source>
        <dbReference type="Pfam" id="PF01210"/>
    </source>
</evidence>
<comment type="catalytic activity">
    <reaction evidence="2">
        <text>sn-glycerol 3-phosphate + NAD(+) = dihydroxyacetone phosphate + NADH + H(+)</text>
        <dbReference type="Rhea" id="RHEA:11092"/>
        <dbReference type="ChEBI" id="CHEBI:15378"/>
        <dbReference type="ChEBI" id="CHEBI:57540"/>
        <dbReference type="ChEBI" id="CHEBI:57597"/>
        <dbReference type="ChEBI" id="CHEBI:57642"/>
        <dbReference type="ChEBI" id="CHEBI:57945"/>
        <dbReference type="EC" id="1.1.1.8"/>
    </reaction>
</comment>
<keyword evidence="6" id="KW-1185">Reference proteome</keyword>
<dbReference type="GO" id="GO:0141152">
    <property type="term" value="F:glycerol-3-phosphate dehydrogenase (NAD+) activity"/>
    <property type="evidence" value="ECO:0007669"/>
    <property type="project" value="UniProtKB-EC"/>
</dbReference>
<dbReference type="GO" id="GO:0051287">
    <property type="term" value="F:NAD binding"/>
    <property type="evidence" value="ECO:0007669"/>
    <property type="project" value="InterPro"/>
</dbReference>
<evidence type="ECO:0000256" key="2">
    <source>
        <dbReference type="ARBA" id="ARBA00048683"/>
    </source>
</evidence>
<dbReference type="Pfam" id="PF02317">
    <property type="entry name" value="Octopine_DH"/>
    <property type="match status" value="1"/>
</dbReference>
<protein>
    <submittedName>
        <fullName evidence="5">6-phosphogluconate dehydrogenase C-terminal domain-like protein</fullName>
    </submittedName>
</protein>
<dbReference type="Gene3D" id="3.40.50.720">
    <property type="entry name" value="NAD(P)-binding Rossmann-like Domain"/>
    <property type="match status" value="1"/>
</dbReference>
<evidence type="ECO:0000313" key="5">
    <source>
        <dbReference type="EMBL" id="KAK1756339.1"/>
    </source>
</evidence>
<dbReference type="InterPro" id="IPR051729">
    <property type="entry name" value="Opine/Lysopine_DH"/>
</dbReference>
<dbReference type="PANTHER" id="PTHR38015:SF1">
    <property type="entry name" value="OPINE DEHYDROGENASE DOMAIN-CONTAINING PROTEIN"/>
    <property type="match status" value="1"/>
</dbReference>
<evidence type="ECO:0000313" key="6">
    <source>
        <dbReference type="Proteomes" id="UP001239445"/>
    </source>
</evidence>
<dbReference type="InterPro" id="IPR011128">
    <property type="entry name" value="G3P_DH_NAD-dep_N"/>
</dbReference>
<proteinExistence type="predicted"/>
<feature type="domain" description="Opine dehydrogenase" evidence="4">
    <location>
        <begin position="189"/>
        <end position="334"/>
    </location>
</feature>
<dbReference type="SUPFAM" id="SSF48179">
    <property type="entry name" value="6-phosphogluconate dehydrogenase C-terminal domain-like"/>
    <property type="match status" value="1"/>
</dbReference>
<dbReference type="Gene3D" id="1.10.1040.10">
    <property type="entry name" value="N-(1-d-carboxylethyl)-l-norvaline Dehydrogenase, domain 2"/>
    <property type="match status" value="1"/>
</dbReference>
<dbReference type="Pfam" id="PF01210">
    <property type="entry name" value="NAD_Gly3P_dh_N"/>
    <property type="match status" value="1"/>
</dbReference>